<name>A0A644ZH67_9ZZZZ</name>
<comment type="caution">
    <text evidence="1">The sequence shown here is derived from an EMBL/GenBank/DDBJ whole genome shotgun (WGS) entry which is preliminary data.</text>
</comment>
<protein>
    <submittedName>
        <fullName evidence="1">Uncharacterized protein</fullName>
    </submittedName>
</protein>
<dbReference type="AlphaFoldDB" id="A0A644ZH67"/>
<organism evidence="1">
    <name type="scientific">bioreactor metagenome</name>
    <dbReference type="NCBI Taxonomy" id="1076179"/>
    <lineage>
        <taxon>unclassified sequences</taxon>
        <taxon>metagenomes</taxon>
        <taxon>ecological metagenomes</taxon>
    </lineage>
</organism>
<gene>
    <name evidence="1" type="ORF">SDC9_86882</name>
</gene>
<sequence length="30" mass="3420">MSFSDIEIKYLARGLAVPREGEKVAPEEQR</sequence>
<dbReference type="EMBL" id="VSSQ01008930">
    <property type="protein sequence ID" value="MPM40242.1"/>
    <property type="molecule type" value="Genomic_DNA"/>
</dbReference>
<evidence type="ECO:0000313" key="1">
    <source>
        <dbReference type="EMBL" id="MPM40242.1"/>
    </source>
</evidence>
<accession>A0A644ZH67</accession>
<reference evidence="1" key="1">
    <citation type="submission" date="2019-08" db="EMBL/GenBank/DDBJ databases">
        <authorList>
            <person name="Kucharzyk K."/>
            <person name="Murdoch R.W."/>
            <person name="Higgins S."/>
            <person name="Loffler F."/>
        </authorList>
    </citation>
    <scope>NUCLEOTIDE SEQUENCE</scope>
</reference>
<proteinExistence type="predicted"/>